<dbReference type="EMBL" id="HE575324">
    <property type="protein sequence ID" value="CCC95888.1"/>
    <property type="molecule type" value="Genomic_DNA"/>
</dbReference>
<evidence type="ECO:0000259" key="1">
    <source>
        <dbReference type="PROSITE" id="PS50206"/>
    </source>
</evidence>
<sequence length="137" mass="15410">MGQGTSYEDLEQRASLNKFHMHALLKSKKNGGSKDVFIIDVREPFEVERYGTIPFATHMPSSEVRNAFRMSPAGFKAKYKVRMPKLSDKIVFFDQRQGRAAAAADMLQSLGYKAATFLADGYGKWSEYGGNEDDEDL</sequence>
<dbReference type="Gene3D" id="3.40.250.10">
    <property type="entry name" value="Rhodanese-like domain"/>
    <property type="match status" value="1"/>
</dbReference>
<dbReference type="PANTHER" id="PTHR44086:SF10">
    <property type="entry name" value="THIOSULFATE SULFURTRANSFERASE_RHODANESE-LIKE DOMAIN-CONTAINING PROTEIN 3"/>
    <property type="match status" value="1"/>
</dbReference>
<dbReference type="GO" id="GO:0005739">
    <property type="term" value="C:mitochondrion"/>
    <property type="evidence" value="ECO:0007669"/>
    <property type="project" value="TreeGrafter"/>
</dbReference>
<organism evidence="2">
    <name type="scientific">Trypanosoma congolense (strain IL3000)</name>
    <dbReference type="NCBI Taxonomy" id="1068625"/>
    <lineage>
        <taxon>Eukaryota</taxon>
        <taxon>Discoba</taxon>
        <taxon>Euglenozoa</taxon>
        <taxon>Kinetoplastea</taxon>
        <taxon>Metakinetoplastina</taxon>
        <taxon>Trypanosomatida</taxon>
        <taxon>Trypanosomatidae</taxon>
        <taxon>Trypanosoma</taxon>
        <taxon>Nannomonas</taxon>
    </lineage>
</organism>
<dbReference type="SUPFAM" id="SSF52821">
    <property type="entry name" value="Rhodanese/Cell cycle control phosphatase"/>
    <property type="match status" value="1"/>
</dbReference>
<dbReference type="PANTHER" id="PTHR44086">
    <property type="entry name" value="THIOSULFATE SULFURTRANSFERASE RDL2, MITOCHONDRIAL-RELATED"/>
    <property type="match status" value="1"/>
</dbReference>
<accession>G0V2L6</accession>
<dbReference type="InterPro" id="IPR036873">
    <property type="entry name" value="Rhodanese-like_dom_sf"/>
</dbReference>
<proteinExistence type="predicted"/>
<reference evidence="2" key="1">
    <citation type="journal article" date="2012" name="Proc. Natl. Acad. Sci. U.S.A.">
        <title>Antigenic diversity is generated by distinct evolutionary mechanisms in African trypanosome species.</title>
        <authorList>
            <person name="Jackson A.P."/>
            <person name="Berry A."/>
            <person name="Aslett M."/>
            <person name="Allison H.C."/>
            <person name="Burton P."/>
            <person name="Vavrova-Anderson J."/>
            <person name="Brown R."/>
            <person name="Browne H."/>
            <person name="Corton N."/>
            <person name="Hauser H."/>
            <person name="Gamble J."/>
            <person name="Gilderthorp R."/>
            <person name="Marcello L."/>
            <person name="McQuillan J."/>
            <person name="Otto T.D."/>
            <person name="Quail M.A."/>
            <person name="Sanders M.J."/>
            <person name="van Tonder A."/>
            <person name="Ginger M.L."/>
            <person name="Field M.C."/>
            <person name="Barry J.D."/>
            <person name="Hertz-Fowler C."/>
            <person name="Berriman M."/>
        </authorList>
    </citation>
    <scope>NUCLEOTIDE SEQUENCE</scope>
    <source>
        <strain evidence="2">IL3000</strain>
    </source>
</reference>
<feature type="domain" description="Rhodanese" evidence="1">
    <location>
        <begin position="32"/>
        <end position="134"/>
    </location>
</feature>
<name>G0V2L6_TRYCI</name>
<dbReference type="PROSITE" id="PS50206">
    <property type="entry name" value="RHODANESE_3"/>
    <property type="match status" value="1"/>
</dbReference>
<dbReference type="AlphaFoldDB" id="G0V2L6"/>
<gene>
    <name evidence="2" type="ORF">TCIL3000_11_13940</name>
</gene>
<dbReference type="InterPro" id="IPR001763">
    <property type="entry name" value="Rhodanese-like_dom"/>
</dbReference>
<dbReference type="SMART" id="SM00450">
    <property type="entry name" value="RHOD"/>
    <property type="match status" value="1"/>
</dbReference>
<evidence type="ECO:0000313" key="2">
    <source>
        <dbReference type="EMBL" id="CCC95888.1"/>
    </source>
</evidence>
<dbReference type="Pfam" id="PF00581">
    <property type="entry name" value="Rhodanese"/>
    <property type="match status" value="1"/>
</dbReference>
<dbReference type="GO" id="GO:0004792">
    <property type="term" value="F:thiosulfate-cyanide sulfurtransferase activity"/>
    <property type="evidence" value="ECO:0007669"/>
    <property type="project" value="TreeGrafter"/>
</dbReference>
<protein>
    <recommendedName>
        <fullName evidence="1">Rhodanese domain-containing protein</fullName>
    </recommendedName>
</protein>